<accession>A0ABV7SWL4</accession>
<reference evidence="2" key="1">
    <citation type="journal article" date="2019" name="Int. J. Syst. Evol. Microbiol.">
        <title>The Global Catalogue of Microorganisms (GCM) 10K type strain sequencing project: providing services to taxonomists for standard genome sequencing and annotation.</title>
        <authorList>
            <consortium name="The Broad Institute Genomics Platform"/>
            <consortium name="The Broad Institute Genome Sequencing Center for Infectious Disease"/>
            <person name="Wu L."/>
            <person name="Ma J."/>
        </authorList>
    </citation>
    <scope>NUCLEOTIDE SEQUENCE [LARGE SCALE GENOMIC DNA]</scope>
    <source>
        <strain evidence="2">KCTC 42739</strain>
    </source>
</reference>
<dbReference type="Proteomes" id="UP001595713">
    <property type="component" value="Unassembled WGS sequence"/>
</dbReference>
<dbReference type="EMBL" id="JBHRXP010000007">
    <property type="protein sequence ID" value="MFC3581078.1"/>
    <property type="molecule type" value="Genomic_DNA"/>
</dbReference>
<protein>
    <submittedName>
        <fullName evidence="1">Head completion/stabilization protein</fullName>
    </submittedName>
</protein>
<evidence type="ECO:0000313" key="2">
    <source>
        <dbReference type="Proteomes" id="UP001595713"/>
    </source>
</evidence>
<dbReference type="InterPro" id="IPR009225">
    <property type="entry name" value="Phage_head_completion_GpL"/>
</dbReference>
<keyword evidence="2" id="KW-1185">Reference proteome</keyword>
<proteinExistence type="predicted"/>
<dbReference type="Pfam" id="PF05926">
    <property type="entry name" value="Phage_GPL"/>
    <property type="match status" value="1"/>
</dbReference>
<evidence type="ECO:0000313" key="1">
    <source>
        <dbReference type="EMBL" id="MFC3581078.1"/>
    </source>
</evidence>
<comment type="caution">
    <text evidence="1">The sequence shown here is derived from an EMBL/GenBank/DDBJ whole genome shotgun (WGS) entry which is preliminary data.</text>
</comment>
<name>A0ABV7SWL4_9SPHN</name>
<sequence length="161" mass="17557">MSGGFVIGTTSVPPVLAANEPSIENDGWFPAVDPALFRKQNRLRDVVTFERLREAVLSAMIEINLALEGYRAAQILAGCEALADVPSRLLGGESRNVILYRRAISASAKADLVEHYRDMDTTGAGQRQVGELDISVGELRRDALHAVRDLLGQTRTNVELI</sequence>
<dbReference type="RefSeq" id="WP_261295874.1">
    <property type="nucleotide sequence ID" value="NZ_JANQBK010000021.1"/>
</dbReference>
<gene>
    <name evidence="1" type="ORF">ACFONA_12980</name>
</gene>
<organism evidence="1 2">
    <name type="scientific">Sphingomonas hylomeconis</name>
    <dbReference type="NCBI Taxonomy" id="1395958"/>
    <lineage>
        <taxon>Bacteria</taxon>
        <taxon>Pseudomonadati</taxon>
        <taxon>Pseudomonadota</taxon>
        <taxon>Alphaproteobacteria</taxon>
        <taxon>Sphingomonadales</taxon>
        <taxon>Sphingomonadaceae</taxon>
        <taxon>Sphingomonas</taxon>
    </lineage>
</organism>